<dbReference type="GO" id="GO:0008381">
    <property type="term" value="F:mechanosensitive monoatomic ion channel activity"/>
    <property type="evidence" value="ECO:0007669"/>
    <property type="project" value="InterPro"/>
</dbReference>
<dbReference type="EMBL" id="QRBI01000104">
    <property type="protein sequence ID" value="RMC15582.1"/>
    <property type="molecule type" value="Genomic_DNA"/>
</dbReference>
<keyword evidence="1" id="KW-0812">Transmembrane</keyword>
<protein>
    <recommendedName>
        <fullName evidence="2">Piezo TM1-24 domain-containing protein</fullName>
    </recommendedName>
</protein>
<dbReference type="Proteomes" id="UP000269221">
    <property type="component" value="Unassembled WGS sequence"/>
</dbReference>
<feature type="transmembrane region" description="Helical" evidence="1">
    <location>
        <begin position="26"/>
        <end position="47"/>
    </location>
</feature>
<evidence type="ECO:0000256" key="1">
    <source>
        <dbReference type="SAM" id="Phobius"/>
    </source>
</evidence>
<dbReference type="AlphaFoldDB" id="A0A3M0KQM2"/>
<name>A0A3M0KQM2_HIRRU</name>
<evidence type="ECO:0000259" key="2">
    <source>
        <dbReference type="Pfam" id="PF24871"/>
    </source>
</evidence>
<reference evidence="3 4" key="1">
    <citation type="submission" date="2018-07" db="EMBL/GenBank/DDBJ databases">
        <title>A high quality draft genome assembly of the barn swallow (H. rustica rustica).</title>
        <authorList>
            <person name="Formenti G."/>
            <person name="Chiara M."/>
            <person name="Poveda L."/>
            <person name="Francoijs K.-J."/>
            <person name="Bonisoli-Alquati A."/>
            <person name="Canova L."/>
            <person name="Gianfranceschi L."/>
            <person name="Horner D.S."/>
            <person name="Saino N."/>
        </authorList>
    </citation>
    <scope>NUCLEOTIDE SEQUENCE [LARGE SCALE GENOMIC DNA]</scope>
    <source>
        <strain evidence="3">Chelidonia</strain>
        <tissue evidence="3">Blood</tissue>
    </source>
</reference>
<keyword evidence="1" id="KW-1133">Transmembrane helix</keyword>
<proteinExistence type="predicted"/>
<accession>A0A3M0KQM2</accession>
<dbReference type="GO" id="GO:0016020">
    <property type="term" value="C:membrane"/>
    <property type="evidence" value="ECO:0007669"/>
    <property type="project" value="InterPro"/>
</dbReference>
<dbReference type="STRING" id="333673.A0A3M0KQM2"/>
<dbReference type="Pfam" id="PF24871">
    <property type="entry name" value="Piezo_TM1-24"/>
    <property type="match status" value="1"/>
</dbReference>
<gene>
    <name evidence="3" type="ORF">DUI87_07783</name>
</gene>
<dbReference type="PANTHER" id="PTHR47049:SF6">
    <property type="entry name" value="PIEZO-TYPE MECHANOSENSITIVE ION CHANNEL COMPONENT"/>
    <property type="match status" value="1"/>
</dbReference>
<comment type="caution">
    <text evidence="3">The sequence shown here is derived from an EMBL/GenBank/DDBJ whole genome shotgun (WGS) entry which is preliminary data.</text>
</comment>
<keyword evidence="4" id="KW-1185">Reference proteome</keyword>
<dbReference type="InterPro" id="IPR027272">
    <property type="entry name" value="Piezo"/>
</dbReference>
<organism evidence="3 4">
    <name type="scientific">Hirundo rustica rustica</name>
    <dbReference type="NCBI Taxonomy" id="333673"/>
    <lineage>
        <taxon>Eukaryota</taxon>
        <taxon>Metazoa</taxon>
        <taxon>Chordata</taxon>
        <taxon>Craniata</taxon>
        <taxon>Vertebrata</taxon>
        <taxon>Euteleostomi</taxon>
        <taxon>Archelosauria</taxon>
        <taxon>Archosauria</taxon>
        <taxon>Dinosauria</taxon>
        <taxon>Saurischia</taxon>
        <taxon>Theropoda</taxon>
        <taxon>Coelurosauria</taxon>
        <taxon>Aves</taxon>
        <taxon>Neognathae</taxon>
        <taxon>Neoaves</taxon>
        <taxon>Telluraves</taxon>
        <taxon>Australaves</taxon>
        <taxon>Passeriformes</taxon>
        <taxon>Sylvioidea</taxon>
        <taxon>Hirundinidae</taxon>
        <taxon>Hirundo</taxon>
    </lineage>
</organism>
<sequence length="252" mass="29196">MVCSTWEKTLRQIGFESVKGADAGNVIRLFVPDIAMFIASLTIWLLCRNMFQKPLTEDAAQCNMQFENEEMEILLWTYRSSDMSSSDEQTECLFVLHGLKHDGYMFGLPSFYYFVPGANNFYFETCIGCKRKLEPDDALMYEEDLDDDDCGEAEFEETMKLKLLRRIAFLASKLREFIGNMIITTGKVVVTILLGSADSCYKKDIEVPEHAQRKATKLVKGLELKSYEEYLRELELFWRGRREKPGEEKAQR</sequence>
<evidence type="ECO:0000313" key="3">
    <source>
        <dbReference type="EMBL" id="RMC15582.1"/>
    </source>
</evidence>
<dbReference type="OrthoDB" id="303066at2759"/>
<evidence type="ECO:0000313" key="4">
    <source>
        <dbReference type="Proteomes" id="UP000269221"/>
    </source>
</evidence>
<keyword evidence="1" id="KW-0472">Membrane</keyword>
<dbReference type="PANTHER" id="PTHR47049">
    <property type="entry name" value="PIEZO-TYPE MECHANOSENSITIVE ION CHANNEL HOMOLOG"/>
    <property type="match status" value="1"/>
</dbReference>
<dbReference type="InterPro" id="IPR056769">
    <property type="entry name" value="Piezo_TM1-24"/>
</dbReference>
<feature type="domain" description="Piezo TM1-24" evidence="2">
    <location>
        <begin position="3"/>
        <end position="72"/>
    </location>
</feature>